<evidence type="ECO:0000313" key="1">
    <source>
        <dbReference type="EMBL" id="SBP84957.1"/>
    </source>
</evidence>
<organism evidence="1">
    <name type="scientific">Nothobranchius kadleci</name>
    <name type="common">African annual killifish</name>
    <dbReference type="NCBI Taxonomy" id="1051664"/>
    <lineage>
        <taxon>Eukaryota</taxon>
        <taxon>Metazoa</taxon>
        <taxon>Chordata</taxon>
        <taxon>Craniata</taxon>
        <taxon>Vertebrata</taxon>
        <taxon>Euteleostomi</taxon>
        <taxon>Actinopterygii</taxon>
        <taxon>Neopterygii</taxon>
        <taxon>Teleostei</taxon>
        <taxon>Neoteleostei</taxon>
        <taxon>Acanthomorphata</taxon>
        <taxon>Ovalentaria</taxon>
        <taxon>Atherinomorphae</taxon>
        <taxon>Cyprinodontiformes</taxon>
        <taxon>Nothobranchiidae</taxon>
        <taxon>Nothobranchius</taxon>
    </lineage>
</organism>
<protein>
    <submittedName>
        <fullName evidence="1">Uncharacterized protein</fullName>
    </submittedName>
</protein>
<feature type="non-terminal residue" evidence="1">
    <location>
        <position position="46"/>
    </location>
</feature>
<reference evidence="1" key="1">
    <citation type="submission" date="2016-05" db="EMBL/GenBank/DDBJ databases">
        <authorList>
            <person name="Lavstsen T."/>
            <person name="Jespersen J.S."/>
        </authorList>
    </citation>
    <scope>NUCLEOTIDE SEQUENCE</scope>
    <source>
        <tissue evidence="1">Brain</tissue>
    </source>
</reference>
<name>A0A1A8CYR6_NOTKA</name>
<feature type="non-terminal residue" evidence="1">
    <location>
        <position position="1"/>
    </location>
</feature>
<gene>
    <name evidence="1" type="primary">Nfu_g_1_002790</name>
</gene>
<proteinExistence type="predicted"/>
<dbReference type="EMBL" id="HADZ01021016">
    <property type="protein sequence ID" value="SBP84957.1"/>
    <property type="molecule type" value="Transcribed_RNA"/>
</dbReference>
<dbReference type="AlphaFoldDB" id="A0A1A8CYR6"/>
<accession>A0A1A8CYR6</accession>
<reference evidence="1" key="2">
    <citation type="submission" date="2016-06" db="EMBL/GenBank/DDBJ databases">
        <title>The genome of a short-lived fish provides insights into sex chromosome evolution and the genetic control of aging.</title>
        <authorList>
            <person name="Reichwald K."/>
            <person name="Felder M."/>
            <person name="Petzold A."/>
            <person name="Koch P."/>
            <person name="Groth M."/>
            <person name="Platzer M."/>
        </authorList>
    </citation>
    <scope>NUCLEOTIDE SEQUENCE</scope>
    <source>
        <tissue evidence="1">Brain</tissue>
    </source>
</reference>
<sequence>DNKSTSYNCGICTRQNAPNIWSQTLFKQKDKKQIGVRERGIVCVCV</sequence>